<dbReference type="AlphaFoldDB" id="A0A4D4KZ25"/>
<keyword evidence="2" id="KW-1185">Reference proteome</keyword>
<evidence type="ECO:0000313" key="1">
    <source>
        <dbReference type="EMBL" id="GDY51089.1"/>
    </source>
</evidence>
<dbReference type="EMBL" id="BJHW01000001">
    <property type="protein sequence ID" value="GDY51089.1"/>
    <property type="molecule type" value="Genomic_DNA"/>
</dbReference>
<reference evidence="1 2" key="1">
    <citation type="journal article" date="2020" name="Int. J. Syst. Evol. Microbiol.">
        <title>Reclassification of Streptomyces castelarensis and Streptomyces sporoclivatus as later heterotypic synonyms of Streptomyces antimycoticus.</title>
        <authorList>
            <person name="Komaki H."/>
            <person name="Tamura T."/>
        </authorList>
    </citation>
    <scope>NUCLEOTIDE SEQUENCE [LARGE SCALE GENOMIC DNA]</scope>
    <source>
        <strain evidence="1 2">NBRC 13459</strain>
    </source>
</reference>
<accession>A0A4D4KZ25</accession>
<dbReference type="InterPro" id="IPR034660">
    <property type="entry name" value="DinB/YfiT-like"/>
</dbReference>
<proteinExistence type="predicted"/>
<dbReference type="Pfam" id="PF04978">
    <property type="entry name" value="MST"/>
    <property type="match status" value="1"/>
</dbReference>
<name>A0A4D4KZ25_STRVO</name>
<protein>
    <submittedName>
        <fullName evidence="1">Uncharacterized protein</fullName>
    </submittedName>
</protein>
<organism evidence="1 2">
    <name type="scientific">Streptomyces violaceusniger</name>
    <dbReference type="NCBI Taxonomy" id="68280"/>
    <lineage>
        <taxon>Bacteria</taxon>
        <taxon>Bacillati</taxon>
        <taxon>Actinomycetota</taxon>
        <taxon>Actinomycetes</taxon>
        <taxon>Kitasatosporales</taxon>
        <taxon>Streptomycetaceae</taxon>
        <taxon>Streptomyces</taxon>
        <taxon>Streptomyces violaceusniger group</taxon>
    </lineage>
</organism>
<dbReference type="InterPro" id="IPR007061">
    <property type="entry name" value="MST-like"/>
</dbReference>
<dbReference type="Proteomes" id="UP000301309">
    <property type="component" value="Unassembled WGS sequence"/>
</dbReference>
<gene>
    <name evidence="1" type="ORF">SVIO_017120</name>
</gene>
<dbReference type="SUPFAM" id="SSF109854">
    <property type="entry name" value="DinB/YfiT-like putative metalloenzymes"/>
    <property type="match status" value="1"/>
</dbReference>
<comment type="caution">
    <text evidence="1">The sequence shown here is derived from an EMBL/GenBank/DDBJ whole genome shotgun (WGS) entry which is preliminary data.</text>
</comment>
<dbReference type="Gene3D" id="1.20.120.450">
    <property type="entry name" value="dinb family like domain"/>
    <property type="match status" value="1"/>
</dbReference>
<evidence type="ECO:0000313" key="2">
    <source>
        <dbReference type="Proteomes" id="UP000301309"/>
    </source>
</evidence>
<sequence length="228" mass="24939">MTADRRPEPPHFGDERETLRAFLDYQRATLAMKCEGLTDEELRQRSMPPSTLTLLGLVRHMAEVERAWFRRVFEDNDAPMVWSPVIDFQAAYDVSEATGAEAFAAWGRRSRRPAGSNGRRIRSTWRVISPGGARRCRCGWCWCMCCWSTGATTGTRTSCARAWTGSWGPERSAVVRPPSLATAMGGTAECPPTGGGWLRRAEHGGCRGARASGREGCGARGLRGTGAG</sequence>